<protein>
    <submittedName>
        <fullName evidence="2">Uncharacterized protein</fullName>
    </submittedName>
</protein>
<proteinExistence type="predicted"/>
<feature type="compositionally biased region" description="Polar residues" evidence="1">
    <location>
        <begin position="97"/>
        <end position="106"/>
    </location>
</feature>
<evidence type="ECO:0000313" key="3">
    <source>
        <dbReference type="Proteomes" id="UP000007069"/>
    </source>
</evidence>
<dbReference type="AlphaFoldDB" id="Q3BM97"/>
<reference evidence="2 3" key="1">
    <citation type="journal article" date="2005" name="J. Bacteriol.">
        <title>Insights into genome plasticity and pathogenicity of the plant pathogenic Bacterium Xanthomonas campestris pv. vesicatoria revealed by the complete genome sequence.</title>
        <authorList>
            <person name="Thieme F."/>
            <person name="Koebnik R."/>
            <person name="Bekel T."/>
            <person name="Berger C."/>
            <person name="Boch J."/>
            <person name="Buettner D."/>
            <person name="Caldana C."/>
            <person name="Gaigalat L."/>
            <person name="Goesmann A."/>
            <person name="Kay S."/>
            <person name="Kirchner O."/>
            <person name="Lanz C."/>
            <person name="Linke B."/>
            <person name="McHardy A.C."/>
            <person name="Meyer F."/>
            <person name="Mittenhuber G."/>
            <person name="Nies D.H."/>
            <person name="Niesbach-Kloesgen U."/>
            <person name="Patschkowski T."/>
            <person name="Rueckert C."/>
            <person name="Rupp O."/>
            <person name="Schneicker S."/>
            <person name="Schuster S.C."/>
            <person name="Vorhoelter F.J."/>
            <person name="Weber E."/>
            <person name="Puehler A."/>
            <person name="Bonas U."/>
            <person name="Bartels D."/>
            <person name="Kaiser O."/>
        </authorList>
    </citation>
    <scope>NUCLEOTIDE SEQUENCE [LARGE SCALE GENOMIC DNA]</scope>
    <source>
        <strain evidence="2 3">85-10</strain>
    </source>
</reference>
<dbReference type="Proteomes" id="UP000007069">
    <property type="component" value="Chromosome"/>
</dbReference>
<accession>Q3BM97</accession>
<dbReference type="KEGG" id="xcv:XCV4385"/>
<name>Q3BM97_XANE5</name>
<dbReference type="HOGENOM" id="CLU_2385388_0_0_6"/>
<feature type="region of interest" description="Disordered" evidence="1">
    <location>
        <begin position="78"/>
        <end position="106"/>
    </location>
</feature>
<gene>
    <name evidence="2" type="ordered locus">XCV4385</name>
</gene>
<evidence type="ECO:0000256" key="1">
    <source>
        <dbReference type="SAM" id="MobiDB-lite"/>
    </source>
</evidence>
<dbReference type="EMBL" id="AM039952">
    <property type="protein sequence ID" value="CAJ26116.1"/>
    <property type="molecule type" value="Genomic_DNA"/>
</dbReference>
<sequence length="106" mass="11368">MCAHPRLRCDIALEAGVCTSPLVVRQHQTLTAALAPAATTTHQHTVRHRVRRQPAATAGHALYAFQALLNPCGHAVTPASRAPSDRRIVAPVRQRRTTQPGATAVL</sequence>
<organism evidence="3">
    <name type="scientific">Xanthomonas euvesicatoria pv. vesicatoria (strain 85-10)</name>
    <name type="common">Xanthomonas campestris pv. vesicatoria</name>
    <dbReference type="NCBI Taxonomy" id="316273"/>
    <lineage>
        <taxon>Bacteria</taxon>
        <taxon>Pseudomonadati</taxon>
        <taxon>Pseudomonadota</taxon>
        <taxon>Gammaproteobacteria</taxon>
        <taxon>Lysobacterales</taxon>
        <taxon>Lysobacteraceae</taxon>
        <taxon>Xanthomonas</taxon>
    </lineage>
</organism>
<evidence type="ECO:0000313" key="2">
    <source>
        <dbReference type="EMBL" id="CAJ26116.1"/>
    </source>
</evidence>